<reference evidence="2" key="1">
    <citation type="submission" date="2023-10" db="EMBL/GenBank/DDBJ databases">
        <title>Genome assemblies of two species of porcelain crab, Petrolisthes cinctipes and Petrolisthes manimaculis (Anomura: Porcellanidae).</title>
        <authorList>
            <person name="Angst P."/>
        </authorList>
    </citation>
    <scope>NUCLEOTIDE SEQUENCE</scope>
    <source>
        <strain evidence="2">PB745_01</strain>
        <tissue evidence="2">Gill</tissue>
    </source>
</reference>
<dbReference type="EMBL" id="JAWQEG010007644">
    <property type="protein sequence ID" value="KAK3851979.1"/>
    <property type="molecule type" value="Genomic_DNA"/>
</dbReference>
<evidence type="ECO:0000256" key="1">
    <source>
        <dbReference type="SAM" id="MobiDB-lite"/>
    </source>
</evidence>
<dbReference type="Proteomes" id="UP001286313">
    <property type="component" value="Unassembled WGS sequence"/>
</dbReference>
<comment type="caution">
    <text evidence="2">The sequence shown here is derived from an EMBL/GenBank/DDBJ whole genome shotgun (WGS) entry which is preliminary data.</text>
</comment>
<gene>
    <name evidence="2" type="ORF">Pcinc_041416</name>
</gene>
<evidence type="ECO:0000313" key="2">
    <source>
        <dbReference type="EMBL" id="KAK3851979.1"/>
    </source>
</evidence>
<feature type="region of interest" description="Disordered" evidence="1">
    <location>
        <begin position="50"/>
        <end position="78"/>
    </location>
</feature>
<organism evidence="2 3">
    <name type="scientific">Petrolisthes cinctipes</name>
    <name type="common">Flat porcelain crab</name>
    <dbReference type="NCBI Taxonomy" id="88211"/>
    <lineage>
        <taxon>Eukaryota</taxon>
        <taxon>Metazoa</taxon>
        <taxon>Ecdysozoa</taxon>
        <taxon>Arthropoda</taxon>
        <taxon>Crustacea</taxon>
        <taxon>Multicrustacea</taxon>
        <taxon>Malacostraca</taxon>
        <taxon>Eumalacostraca</taxon>
        <taxon>Eucarida</taxon>
        <taxon>Decapoda</taxon>
        <taxon>Pleocyemata</taxon>
        <taxon>Anomura</taxon>
        <taxon>Galatheoidea</taxon>
        <taxon>Porcellanidae</taxon>
        <taxon>Petrolisthes</taxon>
    </lineage>
</organism>
<dbReference type="AlphaFoldDB" id="A0AAE1BM40"/>
<protein>
    <submittedName>
        <fullName evidence="2">Uncharacterized protein</fullName>
    </submittedName>
</protein>
<keyword evidence="3" id="KW-1185">Reference proteome</keyword>
<sequence length="273" mass="29014">MEYSLPPPGSTTSTLPRALRSGTNTTAVPYYPISEHLILHPSYLREASLPTRRHRRPQPGSDISSSTTAPEHMFTSSGAEMYVPLTREDYNSGVSGGDGAGRYTIPIMGNTTLMGPDTRGEEAVVPVSSVELGGKLLVVQGAAGTYGSGTDSDVLNPSTDVLNSSSAVNNSSVDPSSEAELLLGKASVESFPSNTSISGGHFLPSGHGELLTPPEHYPMPCFPVDPDELPPPPEGFLDSERTSEVSNVRQRDNQQEEDKDSSVVIIRRSESSV</sequence>
<evidence type="ECO:0000313" key="3">
    <source>
        <dbReference type="Proteomes" id="UP001286313"/>
    </source>
</evidence>
<feature type="compositionally biased region" description="Basic and acidic residues" evidence="1">
    <location>
        <begin position="238"/>
        <end position="256"/>
    </location>
</feature>
<feature type="region of interest" description="Disordered" evidence="1">
    <location>
        <begin position="199"/>
        <end position="273"/>
    </location>
</feature>
<accession>A0AAE1BM40</accession>
<feature type="compositionally biased region" description="Polar residues" evidence="1">
    <location>
        <begin position="61"/>
        <end position="78"/>
    </location>
</feature>
<feature type="region of interest" description="Disordered" evidence="1">
    <location>
        <begin position="1"/>
        <end position="25"/>
    </location>
</feature>
<name>A0AAE1BM40_PETCI</name>
<feature type="compositionally biased region" description="Pro residues" evidence="1">
    <location>
        <begin position="215"/>
        <end position="234"/>
    </location>
</feature>
<proteinExistence type="predicted"/>